<dbReference type="AlphaFoldDB" id="F3PQH6"/>
<keyword evidence="1" id="KW-1133">Transmembrane helix</keyword>
<dbReference type="STRING" id="763034.HMPREF9446_00970"/>
<evidence type="ECO:0000256" key="1">
    <source>
        <dbReference type="SAM" id="Phobius"/>
    </source>
</evidence>
<accession>F3PQH6</accession>
<reference evidence="2 3" key="1">
    <citation type="submission" date="2011-02" db="EMBL/GenBank/DDBJ databases">
        <authorList>
            <person name="Weinstock G."/>
            <person name="Sodergren E."/>
            <person name="Clifton S."/>
            <person name="Fulton L."/>
            <person name="Fulton B."/>
            <person name="Courtney L."/>
            <person name="Fronick C."/>
            <person name="Harrison M."/>
            <person name="Strong C."/>
            <person name="Farmer C."/>
            <person name="Delahaunty K."/>
            <person name="Markovic C."/>
            <person name="Hall O."/>
            <person name="Minx P."/>
            <person name="Tomlinson C."/>
            <person name="Mitreva M."/>
            <person name="Hou S."/>
            <person name="Chen J."/>
            <person name="Wollam A."/>
            <person name="Pepin K.H."/>
            <person name="Johnson M."/>
            <person name="Bhonagiri V."/>
            <person name="Zhang X."/>
            <person name="Suruliraj S."/>
            <person name="Warren W."/>
            <person name="Chinwalla A."/>
            <person name="Mardis E.R."/>
            <person name="Wilson R.K."/>
        </authorList>
    </citation>
    <scope>NUCLEOTIDE SEQUENCE [LARGE SCALE GENOMIC DNA]</scope>
    <source>
        <strain evidence="2 3">YIT 12057</strain>
    </source>
</reference>
<dbReference type="Proteomes" id="UP000003416">
    <property type="component" value="Unassembled WGS sequence"/>
</dbReference>
<dbReference type="HOGENOM" id="CLU_2731548_0_0_10"/>
<gene>
    <name evidence="2" type="ORF">HMPREF9446_00970</name>
</gene>
<keyword evidence="1" id="KW-0472">Membrane</keyword>
<dbReference type="EMBL" id="AFBN01000016">
    <property type="protein sequence ID" value="EGF58804.1"/>
    <property type="molecule type" value="Genomic_DNA"/>
</dbReference>
<sequence length="71" mass="8386">MAIKKRASSYEPLASVRKAKKAFLLICIKFVTQKSIFFFTSKKNKFQLPLLKTTNFNLYLYLITYFLIQIL</sequence>
<keyword evidence="3" id="KW-1185">Reference proteome</keyword>
<evidence type="ECO:0000313" key="3">
    <source>
        <dbReference type="Proteomes" id="UP000003416"/>
    </source>
</evidence>
<evidence type="ECO:0000313" key="2">
    <source>
        <dbReference type="EMBL" id="EGF58804.1"/>
    </source>
</evidence>
<feature type="transmembrane region" description="Helical" evidence="1">
    <location>
        <begin position="46"/>
        <end position="68"/>
    </location>
</feature>
<name>F3PQH6_9BACE</name>
<comment type="caution">
    <text evidence="2">The sequence shown here is derived from an EMBL/GenBank/DDBJ whole genome shotgun (WGS) entry which is preliminary data.</text>
</comment>
<keyword evidence="1" id="KW-0812">Transmembrane</keyword>
<organism evidence="2 3">
    <name type="scientific">Bacteroides fluxus YIT 12057</name>
    <dbReference type="NCBI Taxonomy" id="763034"/>
    <lineage>
        <taxon>Bacteria</taxon>
        <taxon>Pseudomonadati</taxon>
        <taxon>Bacteroidota</taxon>
        <taxon>Bacteroidia</taxon>
        <taxon>Bacteroidales</taxon>
        <taxon>Bacteroidaceae</taxon>
        <taxon>Bacteroides</taxon>
    </lineage>
</organism>
<protein>
    <submittedName>
        <fullName evidence="2">Conserved domain protein</fullName>
    </submittedName>
</protein>
<proteinExistence type="predicted"/>